<dbReference type="InterPro" id="IPR011333">
    <property type="entry name" value="SKP1/BTB/POZ_sf"/>
</dbReference>
<dbReference type="CDD" id="cd18186">
    <property type="entry name" value="BTB_POZ_ZBTB_KLHL-like"/>
    <property type="match status" value="1"/>
</dbReference>
<organism evidence="2 3">
    <name type="scientific">Mycena venus</name>
    <dbReference type="NCBI Taxonomy" id="2733690"/>
    <lineage>
        <taxon>Eukaryota</taxon>
        <taxon>Fungi</taxon>
        <taxon>Dikarya</taxon>
        <taxon>Basidiomycota</taxon>
        <taxon>Agaricomycotina</taxon>
        <taxon>Agaricomycetes</taxon>
        <taxon>Agaricomycetidae</taxon>
        <taxon>Agaricales</taxon>
        <taxon>Marasmiineae</taxon>
        <taxon>Mycenaceae</taxon>
        <taxon>Mycena</taxon>
    </lineage>
</organism>
<proteinExistence type="predicted"/>
<dbReference type="InterPro" id="IPR000210">
    <property type="entry name" value="BTB/POZ_dom"/>
</dbReference>
<feature type="domain" description="BTB" evidence="1">
    <location>
        <begin position="11"/>
        <end position="91"/>
    </location>
</feature>
<accession>A0A8H6Y9L6</accession>
<protein>
    <submittedName>
        <fullName evidence="2">BTB domain-containing protein</fullName>
    </submittedName>
</protein>
<gene>
    <name evidence="2" type="ORF">MVEN_01028400</name>
</gene>
<dbReference type="Pfam" id="PF00651">
    <property type="entry name" value="BTB"/>
    <property type="match status" value="1"/>
</dbReference>
<keyword evidence="3" id="KW-1185">Reference proteome</keyword>
<dbReference type="PROSITE" id="PS50097">
    <property type="entry name" value="BTB"/>
    <property type="match status" value="1"/>
</dbReference>
<dbReference type="EMBL" id="JACAZI010000007">
    <property type="protein sequence ID" value="KAF7356925.1"/>
    <property type="molecule type" value="Genomic_DNA"/>
</dbReference>
<reference evidence="2" key="1">
    <citation type="submission" date="2020-05" db="EMBL/GenBank/DDBJ databases">
        <title>Mycena genomes resolve the evolution of fungal bioluminescence.</title>
        <authorList>
            <person name="Tsai I.J."/>
        </authorList>
    </citation>
    <scope>NUCLEOTIDE SEQUENCE</scope>
    <source>
        <strain evidence="2">CCC161011</strain>
    </source>
</reference>
<evidence type="ECO:0000313" key="2">
    <source>
        <dbReference type="EMBL" id="KAF7356925.1"/>
    </source>
</evidence>
<dbReference type="AlphaFoldDB" id="A0A8H6Y9L6"/>
<name>A0A8H6Y9L6_9AGAR</name>
<dbReference type="Gene3D" id="3.30.710.10">
    <property type="entry name" value="Potassium Channel Kv1.1, Chain A"/>
    <property type="match status" value="1"/>
</dbReference>
<dbReference type="SUPFAM" id="SSF54695">
    <property type="entry name" value="POZ domain"/>
    <property type="match status" value="1"/>
</dbReference>
<evidence type="ECO:0000259" key="1">
    <source>
        <dbReference type="PROSITE" id="PS50097"/>
    </source>
</evidence>
<sequence length="345" mass="39149">MKYPSLWFNDGDIVLSPNTGYRPELPSFLVHRHVLSTNSPVFAAIFKQPFAVQRNQIEDIQEIDVLQVKDPAEDLAVLLSCLYYLKLPFRRDQPTVNVDLGGLLRLCTKYQISDLAAKVVNQLKFEWPTSLSIWAEHETRIRKWGIAHADAPNGQIDGQYLDNRFPEPVSIIQLAREFNIPELLPAALYTLSLISPSANYDTFHTLGARLLPEYATQLSRGTRSARWSLLSPQDFLCLAKGQDHLRSNKTLTRVFEGIACSPNCSAGCDALLVALRELVEQTHDILGALTYLRLYITEPEKASKMNICANCEKGICNTIEALRLRIWRNLPWWFGVPEIEFHAIE</sequence>
<comment type="caution">
    <text evidence="2">The sequence shown here is derived from an EMBL/GenBank/DDBJ whole genome shotgun (WGS) entry which is preliminary data.</text>
</comment>
<dbReference type="OrthoDB" id="3218112at2759"/>
<evidence type="ECO:0000313" key="3">
    <source>
        <dbReference type="Proteomes" id="UP000620124"/>
    </source>
</evidence>
<dbReference type="Proteomes" id="UP000620124">
    <property type="component" value="Unassembled WGS sequence"/>
</dbReference>